<feature type="domain" description="Lipoyl-binding" evidence="10">
    <location>
        <begin position="93"/>
        <end position="169"/>
    </location>
</feature>
<dbReference type="EMBL" id="CP063065">
    <property type="protein sequence ID" value="QOQ79925.1"/>
    <property type="molecule type" value="Genomic_DNA"/>
</dbReference>
<dbReference type="InterPro" id="IPR011053">
    <property type="entry name" value="Single_hybrid_motif"/>
</dbReference>
<evidence type="ECO:0000256" key="6">
    <source>
        <dbReference type="ARBA" id="ARBA00023160"/>
    </source>
</evidence>
<accession>A0A7M1KUY0</accession>
<gene>
    <name evidence="11" type="primary">accB</name>
    <name evidence="11" type="ORF">IMX20_04420</name>
</gene>
<proteinExistence type="predicted"/>
<dbReference type="Pfam" id="PF00364">
    <property type="entry name" value="Biotin_lipoyl"/>
    <property type="match status" value="1"/>
</dbReference>
<organism evidence="11 12">
    <name type="scientific">Aerococcus urinaeequi</name>
    <dbReference type="NCBI Taxonomy" id="51665"/>
    <lineage>
        <taxon>Bacteria</taxon>
        <taxon>Bacillati</taxon>
        <taxon>Bacillota</taxon>
        <taxon>Bacilli</taxon>
        <taxon>Lactobacillales</taxon>
        <taxon>Aerococcaceae</taxon>
        <taxon>Aerococcus</taxon>
    </lineage>
</organism>
<dbReference type="NCBIfam" id="TIGR00531">
    <property type="entry name" value="BCCP"/>
    <property type="match status" value="1"/>
</dbReference>
<evidence type="ECO:0000313" key="11">
    <source>
        <dbReference type="EMBL" id="QOQ79925.1"/>
    </source>
</evidence>
<reference evidence="11 12" key="1">
    <citation type="submission" date="2020-10" db="EMBL/GenBank/DDBJ databases">
        <title>Plasmid carrying two tetracycline resistance determinant.</title>
        <authorList>
            <person name="Yang Q."/>
        </authorList>
    </citation>
    <scope>NUCLEOTIDE SEQUENCE [LARGE SCALE GENOMIC DNA]</scope>
    <source>
        <strain evidence="11 12">T43</strain>
    </source>
</reference>
<keyword evidence="6 8" id="KW-0275">Fatty acid biosynthesis</keyword>
<protein>
    <recommendedName>
        <fullName evidence="2 8">Biotin carboxyl carrier protein of acetyl-CoA carboxylase</fullName>
    </recommendedName>
</protein>
<evidence type="ECO:0000256" key="3">
    <source>
        <dbReference type="ARBA" id="ARBA00022516"/>
    </source>
</evidence>
<evidence type="ECO:0000259" key="10">
    <source>
        <dbReference type="PROSITE" id="PS50968"/>
    </source>
</evidence>
<dbReference type="InterPro" id="IPR001249">
    <property type="entry name" value="AcCoA_biotinCC"/>
</dbReference>
<keyword evidence="5 8" id="KW-0443">Lipid metabolism</keyword>
<name>A0A7M1KUY0_9LACT</name>
<keyword evidence="3 8" id="KW-0444">Lipid biosynthesis</keyword>
<keyword evidence="4 8" id="KW-0276">Fatty acid metabolism</keyword>
<evidence type="ECO:0000313" key="12">
    <source>
        <dbReference type="Proteomes" id="UP000595091"/>
    </source>
</evidence>
<dbReference type="SUPFAM" id="SSF51230">
    <property type="entry name" value="Single hybrid motif"/>
    <property type="match status" value="1"/>
</dbReference>
<dbReference type="GO" id="GO:0003989">
    <property type="term" value="F:acetyl-CoA carboxylase activity"/>
    <property type="evidence" value="ECO:0007669"/>
    <property type="project" value="InterPro"/>
</dbReference>
<dbReference type="UniPathway" id="UPA00094"/>
<comment type="pathway">
    <text evidence="1 8">Lipid metabolism; fatty acid biosynthesis.</text>
</comment>
<evidence type="ECO:0000256" key="5">
    <source>
        <dbReference type="ARBA" id="ARBA00023098"/>
    </source>
</evidence>
<dbReference type="InterPro" id="IPR001882">
    <property type="entry name" value="Biotin_BS"/>
</dbReference>
<dbReference type="GO" id="GO:0006633">
    <property type="term" value="P:fatty acid biosynthetic process"/>
    <property type="evidence" value="ECO:0007669"/>
    <property type="project" value="UniProtKB-UniPathway"/>
</dbReference>
<evidence type="ECO:0000256" key="9">
    <source>
        <dbReference type="SAM" id="MobiDB-lite"/>
    </source>
</evidence>
<dbReference type="AlphaFoldDB" id="A0A7M1KUY0"/>
<comment type="function">
    <text evidence="8">This protein is a component of the acetyl coenzyme A carboxylase complex; first, biotin carboxylase catalyzes the carboxylation of the carrier protein and then the transcarboxylase transfers the carboxyl group to form malonyl-CoA.</text>
</comment>
<feature type="compositionally biased region" description="Polar residues" evidence="9">
    <location>
        <begin position="42"/>
        <end position="59"/>
    </location>
</feature>
<sequence length="170" mass="18139">MKHEEIKDLISQIDSSTIQEFSFQTQADSLYISKIKERQTQTEHTASTSANQQAITNAEATPPAVAQETKSKETIAPATEAAVTPSAPSMSAGKTIDSPLVGVVYLAKNPDQPAFKKVGDSVEAGETVCIVEAMKVMNEIPADISGTVVNVLVEDGQVVEFGQPLFEISE</sequence>
<evidence type="ECO:0000256" key="2">
    <source>
        <dbReference type="ARBA" id="ARBA00017562"/>
    </source>
</evidence>
<dbReference type="Proteomes" id="UP000595091">
    <property type="component" value="Chromosome"/>
</dbReference>
<dbReference type="PANTHER" id="PTHR45266:SF3">
    <property type="entry name" value="OXALOACETATE DECARBOXYLASE ALPHA CHAIN"/>
    <property type="match status" value="1"/>
</dbReference>
<dbReference type="CDD" id="cd06850">
    <property type="entry name" value="biotinyl_domain"/>
    <property type="match status" value="1"/>
</dbReference>
<evidence type="ECO:0000256" key="1">
    <source>
        <dbReference type="ARBA" id="ARBA00005194"/>
    </source>
</evidence>
<dbReference type="InterPro" id="IPR000089">
    <property type="entry name" value="Biotin_lipoyl"/>
</dbReference>
<dbReference type="Gene3D" id="2.40.50.100">
    <property type="match status" value="1"/>
</dbReference>
<dbReference type="PANTHER" id="PTHR45266">
    <property type="entry name" value="OXALOACETATE DECARBOXYLASE ALPHA CHAIN"/>
    <property type="match status" value="1"/>
</dbReference>
<dbReference type="PRINTS" id="PR01071">
    <property type="entry name" value="ACOABIOTINCC"/>
</dbReference>
<dbReference type="PROSITE" id="PS50968">
    <property type="entry name" value="BIOTINYL_LIPOYL"/>
    <property type="match status" value="1"/>
</dbReference>
<dbReference type="PROSITE" id="PS00188">
    <property type="entry name" value="BIOTIN"/>
    <property type="match status" value="1"/>
</dbReference>
<keyword evidence="7 8" id="KW-0092">Biotin</keyword>
<feature type="region of interest" description="Disordered" evidence="9">
    <location>
        <begin position="41"/>
        <end position="91"/>
    </location>
</feature>
<dbReference type="GO" id="GO:0009317">
    <property type="term" value="C:acetyl-CoA carboxylase complex"/>
    <property type="evidence" value="ECO:0007669"/>
    <property type="project" value="InterPro"/>
</dbReference>
<evidence type="ECO:0000256" key="8">
    <source>
        <dbReference type="RuleBase" id="RU364072"/>
    </source>
</evidence>
<dbReference type="RefSeq" id="WP_197559039.1">
    <property type="nucleotide sequence ID" value="NZ_CP063065.1"/>
</dbReference>
<evidence type="ECO:0000256" key="7">
    <source>
        <dbReference type="ARBA" id="ARBA00023267"/>
    </source>
</evidence>
<evidence type="ECO:0000256" key="4">
    <source>
        <dbReference type="ARBA" id="ARBA00022832"/>
    </source>
</evidence>
<dbReference type="InterPro" id="IPR050709">
    <property type="entry name" value="Biotin_Carboxyl_Carrier/Decarb"/>
</dbReference>